<dbReference type="EMBL" id="CM047742">
    <property type="protein sequence ID" value="KAJ0034779.1"/>
    <property type="molecule type" value="Genomic_DNA"/>
</dbReference>
<gene>
    <name evidence="1" type="ORF">Pint_24724</name>
</gene>
<accession>A0ACC0YFP4</accession>
<evidence type="ECO:0000313" key="1">
    <source>
        <dbReference type="EMBL" id="KAJ0034779.1"/>
    </source>
</evidence>
<organism evidence="1 2">
    <name type="scientific">Pistacia integerrima</name>
    <dbReference type="NCBI Taxonomy" id="434235"/>
    <lineage>
        <taxon>Eukaryota</taxon>
        <taxon>Viridiplantae</taxon>
        <taxon>Streptophyta</taxon>
        <taxon>Embryophyta</taxon>
        <taxon>Tracheophyta</taxon>
        <taxon>Spermatophyta</taxon>
        <taxon>Magnoliopsida</taxon>
        <taxon>eudicotyledons</taxon>
        <taxon>Gunneridae</taxon>
        <taxon>Pentapetalae</taxon>
        <taxon>rosids</taxon>
        <taxon>malvids</taxon>
        <taxon>Sapindales</taxon>
        <taxon>Anacardiaceae</taxon>
        <taxon>Pistacia</taxon>
    </lineage>
</organism>
<protein>
    <submittedName>
        <fullName evidence="1">Uncharacterized protein</fullName>
    </submittedName>
</protein>
<comment type="caution">
    <text evidence="1">The sequence shown here is derived from an EMBL/GenBank/DDBJ whole genome shotgun (WGS) entry which is preliminary data.</text>
</comment>
<evidence type="ECO:0000313" key="2">
    <source>
        <dbReference type="Proteomes" id="UP001163603"/>
    </source>
</evidence>
<proteinExistence type="predicted"/>
<sequence>MQVEGKGTVAINNGHGNVKLFYSVYFIPHLSQNLLSVGQLMASGYSILFNDVSCVIRDKKSGQIIVDVRMTPNKLFPLEVSSVESHALVVKGNRESSLWHLQYGHLNVKGLKLLSQKEMVFGLPKIESSDQCEGCIYGKQCKRPFPTGKSRRASICLEIVHADLCGPMQMKSLGGSRYFLLFIDDYNRMSWVYFLQFKSETFENFKKFKAHVEKQSGKCIKVLRTDRGGEFLSHEFIQFCEEQGLQWELTIPSTPE</sequence>
<keyword evidence="2" id="KW-1185">Reference proteome</keyword>
<dbReference type="Proteomes" id="UP001163603">
    <property type="component" value="Chromosome 7"/>
</dbReference>
<reference evidence="2" key="1">
    <citation type="journal article" date="2023" name="G3 (Bethesda)">
        <title>Genome assembly and association tests identify interacting loci associated with vigor, precocity, and sex in interspecific pistachio rootstocks.</title>
        <authorList>
            <person name="Palmer W."/>
            <person name="Jacygrad E."/>
            <person name="Sagayaradj S."/>
            <person name="Cavanaugh K."/>
            <person name="Han R."/>
            <person name="Bertier L."/>
            <person name="Beede B."/>
            <person name="Kafkas S."/>
            <person name="Golino D."/>
            <person name="Preece J."/>
            <person name="Michelmore R."/>
        </authorList>
    </citation>
    <scope>NUCLEOTIDE SEQUENCE [LARGE SCALE GENOMIC DNA]</scope>
</reference>
<name>A0ACC0YFP4_9ROSI</name>